<dbReference type="AlphaFoldDB" id="A0A917EMD5"/>
<dbReference type="PROSITE" id="PS51192">
    <property type="entry name" value="HELICASE_ATP_BIND_1"/>
    <property type="match status" value="1"/>
</dbReference>
<dbReference type="InterPro" id="IPR014001">
    <property type="entry name" value="Helicase_ATP-bd"/>
</dbReference>
<keyword evidence="2" id="KW-0067">ATP-binding</keyword>
<reference evidence="2" key="1">
    <citation type="journal article" date="2014" name="Int. J. Syst. Evol. Microbiol.">
        <title>Complete genome sequence of Corynebacterium casei LMG S-19264T (=DSM 44701T), isolated from a smear-ripened cheese.</title>
        <authorList>
            <consortium name="US DOE Joint Genome Institute (JGI-PGF)"/>
            <person name="Walter F."/>
            <person name="Albersmeier A."/>
            <person name="Kalinowski J."/>
            <person name="Ruckert C."/>
        </authorList>
    </citation>
    <scope>NUCLEOTIDE SEQUENCE</scope>
    <source>
        <strain evidence="2">CGMCC 1.16012</strain>
    </source>
</reference>
<evidence type="ECO:0000259" key="1">
    <source>
        <dbReference type="PROSITE" id="PS51192"/>
    </source>
</evidence>
<dbReference type="EMBL" id="BMKN01000002">
    <property type="protein sequence ID" value="GGE55890.1"/>
    <property type="molecule type" value="Genomic_DNA"/>
</dbReference>
<organism evidence="2 3">
    <name type="scientific">Actibacterium pelagium</name>
    <dbReference type="NCBI Taxonomy" id="2029103"/>
    <lineage>
        <taxon>Bacteria</taxon>
        <taxon>Pseudomonadati</taxon>
        <taxon>Pseudomonadota</taxon>
        <taxon>Alphaproteobacteria</taxon>
        <taxon>Rhodobacterales</taxon>
        <taxon>Roseobacteraceae</taxon>
        <taxon>Actibacterium</taxon>
    </lineage>
</organism>
<protein>
    <submittedName>
        <fullName evidence="2">RNA helicase</fullName>
    </submittedName>
</protein>
<dbReference type="Pfam" id="PF04851">
    <property type="entry name" value="ResIII"/>
    <property type="match status" value="1"/>
</dbReference>
<dbReference type="InterPro" id="IPR050742">
    <property type="entry name" value="Helicase_Restrict-Modif_Enz"/>
</dbReference>
<dbReference type="PANTHER" id="PTHR47396">
    <property type="entry name" value="TYPE I RESTRICTION ENZYME ECOKI R PROTEIN"/>
    <property type="match status" value="1"/>
</dbReference>
<dbReference type="SUPFAM" id="SSF52540">
    <property type="entry name" value="P-loop containing nucleoside triphosphate hydrolases"/>
    <property type="match status" value="2"/>
</dbReference>
<dbReference type="InterPro" id="IPR027417">
    <property type="entry name" value="P-loop_NTPase"/>
</dbReference>
<dbReference type="OrthoDB" id="5194627at2"/>
<dbReference type="Proteomes" id="UP000606730">
    <property type="component" value="Unassembled WGS sequence"/>
</dbReference>
<dbReference type="SMART" id="SM00487">
    <property type="entry name" value="DEXDc"/>
    <property type="match status" value="1"/>
</dbReference>
<feature type="domain" description="Helicase ATP-binding" evidence="1">
    <location>
        <begin position="89"/>
        <end position="289"/>
    </location>
</feature>
<keyword evidence="2" id="KW-0347">Helicase</keyword>
<gene>
    <name evidence="2" type="ORF">GCM10011517_24410</name>
</gene>
<dbReference type="RefSeq" id="WP_095594340.1">
    <property type="nucleotide sequence ID" value="NZ_NSBU01000004.1"/>
</dbReference>
<dbReference type="InterPro" id="IPR006935">
    <property type="entry name" value="Helicase/UvrB_N"/>
</dbReference>
<keyword evidence="2" id="KW-0378">Hydrolase</keyword>
<dbReference type="GO" id="GO:0005829">
    <property type="term" value="C:cytosol"/>
    <property type="evidence" value="ECO:0007669"/>
    <property type="project" value="TreeGrafter"/>
</dbReference>
<keyword evidence="2" id="KW-0547">Nucleotide-binding</keyword>
<dbReference type="GO" id="GO:0016787">
    <property type="term" value="F:hydrolase activity"/>
    <property type="evidence" value="ECO:0007669"/>
    <property type="project" value="InterPro"/>
</dbReference>
<name>A0A917EMD5_9RHOB</name>
<dbReference type="Gene3D" id="3.40.50.300">
    <property type="entry name" value="P-loop containing nucleotide triphosphate hydrolases"/>
    <property type="match status" value="1"/>
</dbReference>
<dbReference type="GO" id="GO:0004386">
    <property type="term" value="F:helicase activity"/>
    <property type="evidence" value="ECO:0007669"/>
    <property type="project" value="UniProtKB-KW"/>
</dbReference>
<sequence>MLRLQLAGELKRIAVAYLDKKLNLRNLIADGRTTLREDVIDAQAFCQDIRRLQSYGFWEAAEGAPGLWEHQQAAIATVVAYLNGDKTIPERAEQIEAALLKLPTGTGKSGIVAVLARCLPNVRRVLVLTPRTALTKQLIADIRHRFWKHMGYEVDGTALFTGDAQTMGAELDDVYVEQLLPSSARQIVHNLCEDDVDRAILVGTHHALGAIRKAAFDPDVPDSDDCQRILAEISKNFDLVVVDEGHYEPAVSWSRGVRDFNLPTLLLSATPYRNDYKSFRVRGRYLFNFPHAQAIERNIIRPAEVILPDVEPEGDRQAAVAQFVEILHQELPNRLAAARNWFRDATKPKVMVRGDDLDTLYMLQSEVNRVFETRSVVIHDRAQKIPQNQDRFTSVASAQHNRSDATFWIHQYKLMEGIDDPTFVAVGIFDLMGNARQLVQQIGRATRHSKGDARFRQTGWVLGSPANASRIHTAWERYKGYEDYAARNTEHIVSNEVTLPDRLLEYMAEYQYISGEFRGRFEFEKPLAAADIQLPQTAAVLKTIEPLSNIQAFGSVIEEAIMDKDRFKITPVDGMPDNVLGFSYYAWRNSPYLIDRFFSEWKLGIFVAVQQGEFVFMHDTEGLVVDMAGLKLKRAGRSLMEKAFPEDGEDNPSRLSRMSFSSLDMSQHAIRGMAMRTRSFADVFTDLLDPSLVPSTAAGFVGGSARYVGFGRSRLRDGSERFVPIADYVGWTAEVAAELGDNGRARSSVFDRYAAIIEDVTTDDAQPVSILLDPSLDEMRDDDAGGAAFVLHEDVNYFDLCSDVDDVNGNFTIEIDDQELQCSVEFVEETGNYRIESDDLNARFPVQERDDRRQGQTLVQRLNQRKSFRILTSREGVIYSEGNFYEPRVRWRLEDGSTPILDYVFASPSLDKVDSEKGENYFSTNRANWHRKSIFGVISATCEGRLATDGIPGDDLTAAIEALPIWLCDDDGQEVADFIGLDPDKKKIVLLHAKVGSQGPGGRGFNVGGLQIVGRQALASVGFISLGRPSPVWTADRWRDDVQANAVPLAGRNRMFRHSAGLDAAGVNDLLISACRNPSFEKEIWIVGAKMTRRQVLEDGLAQAQQQNRLRQFLMHWDAMQTACARANARLKFFCSD</sequence>
<evidence type="ECO:0000313" key="2">
    <source>
        <dbReference type="EMBL" id="GGE55890.1"/>
    </source>
</evidence>
<comment type="caution">
    <text evidence="2">The sequence shown here is derived from an EMBL/GenBank/DDBJ whole genome shotgun (WGS) entry which is preliminary data.</text>
</comment>
<evidence type="ECO:0000313" key="3">
    <source>
        <dbReference type="Proteomes" id="UP000606730"/>
    </source>
</evidence>
<dbReference type="CDD" id="cd18785">
    <property type="entry name" value="SF2_C"/>
    <property type="match status" value="1"/>
</dbReference>
<dbReference type="PANTHER" id="PTHR47396:SF1">
    <property type="entry name" value="ATP-DEPENDENT HELICASE IRC3-RELATED"/>
    <property type="match status" value="1"/>
</dbReference>
<dbReference type="GO" id="GO:0003677">
    <property type="term" value="F:DNA binding"/>
    <property type="evidence" value="ECO:0007669"/>
    <property type="project" value="InterPro"/>
</dbReference>
<dbReference type="GO" id="GO:0005524">
    <property type="term" value="F:ATP binding"/>
    <property type="evidence" value="ECO:0007669"/>
    <property type="project" value="InterPro"/>
</dbReference>
<reference evidence="2" key="2">
    <citation type="submission" date="2020-09" db="EMBL/GenBank/DDBJ databases">
        <authorList>
            <person name="Sun Q."/>
            <person name="Zhou Y."/>
        </authorList>
    </citation>
    <scope>NUCLEOTIDE SEQUENCE</scope>
    <source>
        <strain evidence="2">CGMCC 1.16012</strain>
    </source>
</reference>
<proteinExistence type="predicted"/>
<accession>A0A917EMD5</accession>
<keyword evidence="3" id="KW-1185">Reference proteome</keyword>